<dbReference type="STRING" id="983964.A0A2T3ZWN3"/>
<keyword evidence="2 3" id="KW-0040">ANK repeat</keyword>
<dbReference type="AlphaFoldDB" id="A0A2T3ZWN3"/>
<dbReference type="Pfam" id="PF12796">
    <property type="entry name" value="Ank_2"/>
    <property type="match status" value="1"/>
</dbReference>
<dbReference type="PROSITE" id="PS50088">
    <property type="entry name" value="ANK_REPEAT"/>
    <property type="match status" value="2"/>
</dbReference>
<proteinExistence type="predicted"/>
<keyword evidence="1" id="KW-0677">Repeat</keyword>
<dbReference type="InterPro" id="IPR002110">
    <property type="entry name" value="Ankyrin_rpt"/>
</dbReference>
<dbReference type="PANTHER" id="PTHR24198:SF165">
    <property type="entry name" value="ANKYRIN REPEAT-CONTAINING PROTEIN-RELATED"/>
    <property type="match status" value="1"/>
</dbReference>
<accession>A0A2T3ZWN3</accession>
<evidence type="ECO:0000313" key="5">
    <source>
        <dbReference type="Proteomes" id="UP000241690"/>
    </source>
</evidence>
<sequence>PLEIAASHGSSDMINLLLSHGAPIDAKGLYNRTPLETACLAGNFATAESLLRHRDFRDYIAPDLPSQPLMIAVQQGHYKIAEALLRHGSD</sequence>
<dbReference type="RefSeq" id="XP_024768820.1">
    <property type="nucleotide sequence ID" value="XM_024921618.1"/>
</dbReference>
<dbReference type="PROSITE" id="PS50297">
    <property type="entry name" value="ANK_REP_REGION"/>
    <property type="match status" value="2"/>
</dbReference>
<dbReference type="SUPFAM" id="SSF48403">
    <property type="entry name" value="Ankyrin repeat"/>
    <property type="match status" value="1"/>
</dbReference>
<evidence type="ECO:0000256" key="1">
    <source>
        <dbReference type="ARBA" id="ARBA00022737"/>
    </source>
</evidence>
<feature type="repeat" description="ANK" evidence="3">
    <location>
        <begin position="1"/>
        <end position="29"/>
    </location>
</feature>
<dbReference type="Gene3D" id="1.25.40.20">
    <property type="entry name" value="Ankyrin repeat-containing domain"/>
    <property type="match status" value="1"/>
</dbReference>
<feature type="non-terminal residue" evidence="4">
    <location>
        <position position="1"/>
    </location>
</feature>
<dbReference type="PANTHER" id="PTHR24198">
    <property type="entry name" value="ANKYRIN REPEAT AND PROTEIN KINASE DOMAIN-CONTAINING PROTEIN"/>
    <property type="match status" value="1"/>
</dbReference>
<dbReference type="Proteomes" id="UP000241690">
    <property type="component" value="Unassembled WGS sequence"/>
</dbReference>
<dbReference type="InterPro" id="IPR036770">
    <property type="entry name" value="Ankyrin_rpt-contain_sf"/>
</dbReference>
<protein>
    <submittedName>
        <fullName evidence="4">Uncharacterized protein</fullName>
    </submittedName>
</protein>
<name>A0A2T3ZWN3_TRIHA</name>
<feature type="repeat" description="ANK" evidence="3">
    <location>
        <begin position="64"/>
        <end position="90"/>
    </location>
</feature>
<dbReference type="EMBL" id="KZ679694">
    <property type="protein sequence ID" value="PTB49143.1"/>
    <property type="molecule type" value="Genomic_DNA"/>
</dbReference>
<feature type="non-terminal residue" evidence="4">
    <location>
        <position position="90"/>
    </location>
</feature>
<reference evidence="4 5" key="1">
    <citation type="submission" date="2016-07" db="EMBL/GenBank/DDBJ databases">
        <title>Multiple horizontal gene transfer events from other fungi enriched the ability of initially mycotrophic Trichoderma (Ascomycota) to feed on dead plant biomass.</title>
        <authorList>
            <consortium name="DOE Joint Genome Institute"/>
            <person name="Aerts A."/>
            <person name="Atanasova L."/>
            <person name="Chenthamara K."/>
            <person name="Zhang J."/>
            <person name="Grujic M."/>
            <person name="Henrissat B."/>
            <person name="Kuo A."/>
            <person name="Salamov A."/>
            <person name="Lipzen A."/>
            <person name="Labutti K."/>
            <person name="Barry K."/>
            <person name="Miao Y."/>
            <person name="Rahimi M.J."/>
            <person name="Shen Q."/>
            <person name="Grigoriev I.V."/>
            <person name="Kubicek C.P."/>
            <person name="Druzhinina I.S."/>
        </authorList>
    </citation>
    <scope>NUCLEOTIDE SEQUENCE [LARGE SCALE GENOMIC DNA]</scope>
    <source>
        <strain evidence="4 5">CBS 226.95</strain>
    </source>
</reference>
<dbReference type="GeneID" id="36630201"/>
<evidence type="ECO:0000256" key="2">
    <source>
        <dbReference type="ARBA" id="ARBA00023043"/>
    </source>
</evidence>
<organism evidence="4 5">
    <name type="scientific">Trichoderma harzianum CBS 226.95</name>
    <dbReference type="NCBI Taxonomy" id="983964"/>
    <lineage>
        <taxon>Eukaryota</taxon>
        <taxon>Fungi</taxon>
        <taxon>Dikarya</taxon>
        <taxon>Ascomycota</taxon>
        <taxon>Pezizomycotina</taxon>
        <taxon>Sordariomycetes</taxon>
        <taxon>Hypocreomycetidae</taxon>
        <taxon>Hypocreales</taxon>
        <taxon>Hypocreaceae</taxon>
        <taxon>Trichoderma</taxon>
    </lineage>
</organism>
<keyword evidence="5" id="KW-1185">Reference proteome</keyword>
<evidence type="ECO:0000313" key="4">
    <source>
        <dbReference type="EMBL" id="PTB49143.1"/>
    </source>
</evidence>
<gene>
    <name evidence="4" type="ORF">M431DRAFT_62568</name>
</gene>
<evidence type="ECO:0000256" key="3">
    <source>
        <dbReference type="PROSITE-ProRule" id="PRU00023"/>
    </source>
</evidence>